<dbReference type="PANTHER" id="PTHR43592:SF15">
    <property type="entry name" value="CAAX AMINO TERMINAL PROTEASE FAMILY PROTEIN"/>
    <property type="match status" value="1"/>
</dbReference>
<dbReference type="PANTHER" id="PTHR43592">
    <property type="entry name" value="CAAX AMINO TERMINAL PROTEASE"/>
    <property type="match status" value="1"/>
</dbReference>
<dbReference type="RefSeq" id="WP_132794214.1">
    <property type="nucleotide sequence ID" value="NZ_SLXM01000003.1"/>
</dbReference>
<sequence>MSFCIRCNKSFNTEVNFCTNCGSKIEKEKNNNRNIVDAILGFYIMIVCYIAFSHFIYKAYQNSLFTEILLEVIFIGIILTFCFFNLKEILHLYKLPSIKINLYLKYLLITVFSCLLIYFSVGKLNELIFPDKDLNIFSSYLYLENPLLWSLFFVAILPPIFEELAFRGYLFNLLLKLTSPKSTIVATAFLFALIHFSFLSIIWIFPFGLFLGYLRKKHDTLWIPMLVHFTHNFLVVMLDFYFHNKELTELL</sequence>
<proteinExistence type="predicted"/>
<evidence type="ECO:0000313" key="4">
    <source>
        <dbReference type="Proteomes" id="UP000294564"/>
    </source>
</evidence>
<feature type="transmembrane region" description="Helical" evidence="1">
    <location>
        <begin position="182"/>
        <end position="209"/>
    </location>
</feature>
<dbReference type="Pfam" id="PF02517">
    <property type="entry name" value="Rce1-like"/>
    <property type="match status" value="1"/>
</dbReference>
<reference evidence="3 4" key="1">
    <citation type="submission" date="2019-03" db="EMBL/GenBank/DDBJ databases">
        <title>Genomic Encyclopedia of Type Strains, Phase IV (KMG-IV): sequencing the most valuable type-strain genomes for metagenomic binning, comparative biology and taxonomic classification.</title>
        <authorList>
            <person name="Goeker M."/>
        </authorList>
    </citation>
    <scope>NUCLEOTIDE SEQUENCE [LARGE SCALE GENOMIC DNA]</scope>
    <source>
        <strain evidence="3 4">DSM 14836</strain>
    </source>
</reference>
<keyword evidence="1" id="KW-0472">Membrane</keyword>
<comment type="caution">
    <text evidence="3">The sequence shown here is derived from an EMBL/GenBank/DDBJ whole genome shotgun (WGS) entry which is preliminary data.</text>
</comment>
<keyword evidence="1" id="KW-0812">Transmembrane</keyword>
<keyword evidence="4" id="KW-1185">Reference proteome</keyword>
<dbReference type="InterPro" id="IPR003675">
    <property type="entry name" value="Rce1/LyrA-like_dom"/>
</dbReference>
<evidence type="ECO:0000259" key="2">
    <source>
        <dbReference type="Pfam" id="PF02517"/>
    </source>
</evidence>
<dbReference type="OrthoDB" id="158986at2"/>
<dbReference type="GO" id="GO:0080120">
    <property type="term" value="P:CAAX-box protein maturation"/>
    <property type="evidence" value="ECO:0007669"/>
    <property type="project" value="UniProtKB-ARBA"/>
</dbReference>
<organism evidence="3 4">
    <name type="scientific">Tenacibaculum skagerrakense</name>
    <dbReference type="NCBI Taxonomy" id="186571"/>
    <lineage>
        <taxon>Bacteria</taxon>
        <taxon>Pseudomonadati</taxon>
        <taxon>Bacteroidota</taxon>
        <taxon>Flavobacteriia</taxon>
        <taxon>Flavobacteriales</taxon>
        <taxon>Flavobacteriaceae</taxon>
        <taxon>Tenacibaculum</taxon>
    </lineage>
</organism>
<accession>A0A4V2SM39</accession>
<dbReference type="AlphaFoldDB" id="A0A4V2SM39"/>
<evidence type="ECO:0000256" key="1">
    <source>
        <dbReference type="SAM" id="Phobius"/>
    </source>
</evidence>
<feature type="domain" description="CAAX prenyl protease 2/Lysostaphin resistance protein A-like" evidence="2">
    <location>
        <begin position="147"/>
        <end position="234"/>
    </location>
</feature>
<protein>
    <submittedName>
        <fullName evidence="3">Membrane protease YdiL (CAAX protease family)</fullName>
    </submittedName>
</protein>
<dbReference type="Proteomes" id="UP000294564">
    <property type="component" value="Unassembled WGS sequence"/>
</dbReference>
<dbReference type="GO" id="GO:0004175">
    <property type="term" value="F:endopeptidase activity"/>
    <property type="evidence" value="ECO:0007669"/>
    <property type="project" value="UniProtKB-ARBA"/>
</dbReference>
<feature type="transmembrane region" description="Helical" evidence="1">
    <location>
        <begin position="102"/>
        <end position="121"/>
    </location>
</feature>
<evidence type="ECO:0000313" key="3">
    <source>
        <dbReference type="EMBL" id="TCP25826.1"/>
    </source>
</evidence>
<name>A0A4V2SM39_9FLAO</name>
<keyword evidence="1" id="KW-1133">Transmembrane helix</keyword>
<gene>
    <name evidence="3" type="ORF">EV195_103188</name>
</gene>
<keyword evidence="3" id="KW-0378">Hydrolase</keyword>
<feature type="transmembrane region" description="Helical" evidence="1">
    <location>
        <begin position="68"/>
        <end position="90"/>
    </location>
</feature>
<dbReference type="GO" id="GO:0006508">
    <property type="term" value="P:proteolysis"/>
    <property type="evidence" value="ECO:0007669"/>
    <property type="project" value="UniProtKB-KW"/>
</dbReference>
<feature type="transmembrane region" description="Helical" evidence="1">
    <location>
        <begin position="221"/>
        <end position="242"/>
    </location>
</feature>
<feature type="transmembrane region" description="Helical" evidence="1">
    <location>
        <begin position="141"/>
        <end position="161"/>
    </location>
</feature>
<dbReference type="EMBL" id="SLXM01000003">
    <property type="protein sequence ID" value="TCP25826.1"/>
    <property type="molecule type" value="Genomic_DNA"/>
</dbReference>
<feature type="transmembrane region" description="Helical" evidence="1">
    <location>
        <begin position="35"/>
        <end position="56"/>
    </location>
</feature>
<keyword evidence="3" id="KW-0645">Protease</keyword>